<dbReference type="EMBL" id="PNHF01000001">
    <property type="protein sequence ID" value="PMC63352.1"/>
    <property type="molecule type" value="Genomic_DNA"/>
</dbReference>
<dbReference type="Proteomes" id="UP000235363">
    <property type="component" value="Unassembled WGS sequence"/>
</dbReference>
<dbReference type="SMART" id="SM00858">
    <property type="entry name" value="SAF"/>
    <property type="match status" value="1"/>
</dbReference>
<organism evidence="3 4">
    <name type="scientific">Corynebacterium xerosis</name>
    <dbReference type="NCBI Taxonomy" id="1725"/>
    <lineage>
        <taxon>Bacteria</taxon>
        <taxon>Bacillati</taxon>
        <taxon>Actinomycetota</taxon>
        <taxon>Actinomycetes</taxon>
        <taxon>Mycobacteriales</taxon>
        <taxon>Corynebacteriaceae</taxon>
        <taxon>Corynebacterium</taxon>
    </lineage>
</organism>
<comment type="caution">
    <text evidence="3">The sequence shown here is derived from an EMBL/GenBank/DDBJ whole genome shotgun (WGS) entry which is preliminary data.</text>
</comment>
<accession>A0A2N6T211</accession>
<feature type="compositionally biased region" description="Basic and acidic residues" evidence="1">
    <location>
        <begin position="8"/>
        <end position="20"/>
    </location>
</feature>
<sequence>MGTMIGGGRERAGRGREGRGAADTAGNRRPRRFPPRRRRQAVALALAAVAMLVAAQDALGPDAGTTVAVVAARDVAPGAPVGDGDVTEVPLPDDHVPDRAILRAEDAIGKLPAGPLTRGEVLTEPRFAGMALAESLTGIADAHIVAVAPRDSGLTPMLRTGDVVDVLAPGPEAGSARPVANGARVVLADDDGVVLLALPPGAAATVASAGLDLPLTLVLSR</sequence>
<dbReference type="AlphaFoldDB" id="A0A2N6T211"/>
<evidence type="ECO:0000313" key="4">
    <source>
        <dbReference type="Proteomes" id="UP000235363"/>
    </source>
</evidence>
<evidence type="ECO:0000256" key="1">
    <source>
        <dbReference type="SAM" id="MobiDB-lite"/>
    </source>
</evidence>
<reference evidence="3 4" key="1">
    <citation type="submission" date="2017-09" db="EMBL/GenBank/DDBJ databases">
        <title>Bacterial strain isolated from the female urinary microbiota.</title>
        <authorList>
            <person name="Thomas-White K."/>
            <person name="Kumar N."/>
            <person name="Forster S."/>
            <person name="Putonti C."/>
            <person name="Lawley T."/>
            <person name="Wolfe A.J."/>
        </authorList>
    </citation>
    <scope>NUCLEOTIDE SEQUENCE [LARGE SCALE GENOMIC DNA]</scope>
    <source>
        <strain evidence="3 4">UMB0908</strain>
    </source>
</reference>
<name>A0A2N6T211_9CORY</name>
<proteinExistence type="predicted"/>
<dbReference type="InterPro" id="IPR013974">
    <property type="entry name" value="SAF"/>
</dbReference>
<dbReference type="Pfam" id="PF08666">
    <property type="entry name" value="SAF"/>
    <property type="match status" value="1"/>
</dbReference>
<dbReference type="CDD" id="cd11614">
    <property type="entry name" value="SAF_CpaB_FlgA_like"/>
    <property type="match status" value="1"/>
</dbReference>
<evidence type="ECO:0000259" key="2">
    <source>
        <dbReference type="SMART" id="SM00858"/>
    </source>
</evidence>
<feature type="domain" description="SAF" evidence="2">
    <location>
        <begin position="66"/>
        <end position="128"/>
    </location>
</feature>
<feature type="compositionally biased region" description="Basic residues" evidence="1">
    <location>
        <begin position="28"/>
        <end position="37"/>
    </location>
</feature>
<protein>
    <recommendedName>
        <fullName evidence="2">SAF domain-containing protein</fullName>
    </recommendedName>
</protein>
<feature type="region of interest" description="Disordered" evidence="1">
    <location>
        <begin position="1"/>
        <end position="37"/>
    </location>
</feature>
<gene>
    <name evidence="3" type="ORF">CJ204_00545</name>
</gene>
<evidence type="ECO:0000313" key="3">
    <source>
        <dbReference type="EMBL" id="PMC63352.1"/>
    </source>
</evidence>